<comment type="caution">
    <text evidence="2">The sequence shown here is derived from an EMBL/GenBank/DDBJ whole genome shotgun (WGS) entry which is preliminary data.</text>
</comment>
<feature type="region of interest" description="Disordered" evidence="1">
    <location>
        <begin position="38"/>
        <end position="85"/>
    </location>
</feature>
<keyword evidence="3" id="KW-1185">Reference proteome</keyword>
<gene>
    <name evidence="2" type="ORF">P7K49_004350</name>
</gene>
<feature type="compositionally biased region" description="Basic and acidic residues" evidence="1">
    <location>
        <begin position="60"/>
        <end position="70"/>
    </location>
</feature>
<dbReference type="Proteomes" id="UP001266305">
    <property type="component" value="Unassembled WGS sequence"/>
</dbReference>
<protein>
    <submittedName>
        <fullName evidence="2">Uncharacterized protein</fullName>
    </submittedName>
</protein>
<proteinExistence type="predicted"/>
<feature type="non-terminal residue" evidence="2">
    <location>
        <position position="85"/>
    </location>
</feature>
<evidence type="ECO:0000313" key="2">
    <source>
        <dbReference type="EMBL" id="KAK2117464.1"/>
    </source>
</evidence>
<feature type="non-terminal residue" evidence="2">
    <location>
        <position position="1"/>
    </location>
</feature>
<evidence type="ECO:0000313" key="3">
    <source>
        <dbReference type="Proteomes" id="UP001266305"/>
    </source>
</evidence>
<sequence length="85" mass="9029">HSLPRAGSQRDPSRRPAAYLLVPRASLRFLRAFAAARTRGRHEAVPCGPGGGRTGNPRAGGKETRREPRGRCAFAGSPSPGERAV</sequence>
<organism evidence="2 3">
    <name type="scientific">Saguinus oedipus</name>
    <name type="common">Cotton-top tamarin</name>
    <name type="synonym">Oedipomidas oedipus</name>
    <dbReference type="NCBI Taxonomy" id="9490"/>
    <lineage>
        <taxon>Eukaryota</taxon>
        <taxon>Metazoa</taxon>
        <taxon>Chordata</taxon>
        <taxon>Craniata</taxon>
        <taxon>Vertebrata</taxon>
        <taxon>Euteleostomi</taxon>
        <taxon>Mammalia</taxon>
        <taxon>Eutheria</taxon>
        <taxon>Euarchontoglires</taxon>
        <taxon>Primates</taxon>
        <taxon>Haplorrhini</taxon>
        <taxon>Platyrrhini</taxon>
        <taxon>Cebidae</taxon>
        <taxon>Callitrichinae</taxon>
        <taxon>Saguinus</taxon>
    </lineage>
</organism>
<evidence type="ECO:0000256" key="1">
    <source>
        <dbReference type="SAM" id="MobiDB-lite"/>
    </source>
</evidence>
<dbReference type="EMBL" id="JASSZA010000002">
    <property type="protein sequence ID" value="KAK2117464.1"/>
    <property type="molecule type" value="Genomic_DNA"/>
</dbReference>
<reference evidence="2 3" key="1">
    <citation type="submission" date="2023-05" db="EMBL/GenBank/DDBJ databases">
        <title>B98-5 Cell Line De Novo Hybrid Assembly: An Optical Mapping Approach.</title>
        <authorList>
            <person name="Kananen K."/>
            <person name="Auerbach J.A."/>
            <person name="Kautto E."/>
            <person name="Blachly J.S."/>
        </authorList>
    </citation>
    <scope>NUCLEOTIDE SEQUENCE [LARGE SCALE GENOMIC DNA]</scope>
    <source>
        <strain evidence="2">B95-8</strain>
        <tissue evidence="2">Cell line</tissue>
    </source>
</reference>
<accession>A0ABQ9W789</accession>
<name>A0ABQ9W789_SAGOE</name>